<protein>
    <submittedName>
        <fullName evidence="2">Uncharacterized protein</fullName>
    </submittedName>
</protein>
<dbReference type="AlphaFoldDB" id="A0A2P5C0Z0"/>
<evidence type="ECO:0000313" key="3">
    <source>
        <dbReference type="Proteomes" id="UP000237105"/>
    </source>
</evidence>
<sequence length="260" mass="29332">VADNNLYTCSFCLIGTALYSPYARIIEEYEEPKVVKAEKGSSAFADFDILFADIQYMLEGGTGKSGKFSGFHAISLSVEEIANAKKIFKQCLDVDLANVILFGQDIELKKSRHISMPFPDNMVDEVTKFLANFEQCCDQYQVAQQGLSKAKEKEKLIDELKTTMKLLSSEFLPTRTLAEVVFREIAGLERQLIERKAKKARLRERLEVLADIATTSKQAMLSAVRDMELSAVRKKQAEKVIDEMDKSWESLKVGHSLLLK</sequence>
<dbReference type="EMBL" id="JXTB01000191">
    <property type="protein sequence ID" value="PON54717.1"/>
    <property type="molecule type" value="Genomic_DNA"/>
</dbReference>
<reference evidence="3" key="1">
    <citation type="submission" date="2016-06" db="EMBL/GenBank/DDBJ databases">
        <title>Parallel loss of symbiosis genes in relatives of nitrogen-fixing non-legume Parasponia.</title>
        <authorList>
            <person name="Van Velzen R."/>
            <person name="Holmer R."/>
            <person name="Bu F."/>
            <person name="Rutten L."/>
            <person name="Van Zeijl A."/>
            <person name="Liu W."/>
            <person name="Santuari L."/>
            <person name="Cao Q."/>
            <person name="Sharma T."/>
            <person name="Shen D."/>
            <person name="Roswanjaya Y."/>
            <person name="Wardhani T."/>
            <person name="Kalhor M.S."/>
            <person name="Jansen J."/>
            <person name="Van den Hoogen J."/>
            <person name="Gungor B."/>
            <person name="Hartog M."/>
            <person name="Hontelez J."/>
            <person name="Verver J."/>
            <person name="Yang W.-C."/>
            <person name="Schijlen E."/>
            <person name="Repin R."/>
            <person name="Schilthuizen M."/>
            <person name="Schranz E."/>
            <person name="Heidstra R."/>
            <person name="Miyata K."/>
            <person name="Fedorova E."/>
            <person name="Kohlen W."/>
            <person name="Bisseling T."/>
            <person name="Smit S."/>
            <person name="Geurts R."/>
        </authorList>
    </citation>
    <scope>NUCLEOTIDE SEQUENCE [LARGE SCALE GENOMIC DNA]</scope>
    <source>
        <strain evidence="3">cv. WU1-14</strain>
    </source>
</reference>
<comment type="caution">
    <text evidence="2">The sequence shown here is derived from an EMBL/GenBank/DDBJ whole genome shotgun (WGS) entry which is preliminary data.</text>
</comment>
<keyword evidence="1" id="KW-0175">Coiled coil</keyword>
<organism evidence="2 3">
    <name type="scientific">Parasponia andersonii</name>
    <name type="common">Sponia andersonii</name>
    <dbReference type="NCBI Taxonomy" id="3476"/>
    <lineage>
        <taxon>Eukaryota</taxon>
        <taxon>Viridiplantae</taxon>
        <taxon>Streptophyta</taxon>
        <taxon>Embryophyta</taxon>
        <taxon>Tracheophyta</taxon>
        <taxon>Spermatophyta</taxon>
        <taxon>Magnoliopsida</taxon>
        <taxon>eudicotyledons</taxon>
        <taxon>Gunneridae</taxon>
        <taxon>Pentapetalae</taxon>
        <taxon>rosids</taxon>
        <taxon>fabids</taxon>
        <taxon>Rosales</taxon>
        <taxon>Cannabaceae</taxon>
        <taxon>Parasponia</taxon>
    </lineage>
</organism>
<name>A0A2P5C0Z0_PARAD</name>
<gene>
    <name evidence="2" type="ORF">PanWU01x14_193400</name>
</gene>
<feature type="coiled-coil region" evidence="1">
    <location>
        <begin position="150"/>
        <end position="205"/>
    </location>
</feature>
<evidence type="ECO:0000256" key="1">
    <source>
        <dbReference type="SAM" id="Coils"/>
    </source>
</evidence>
<dbReference type="OrthoDB" id="10477749at2759"/>
<evidence type="ECO:0000313" key="2">
    <source>
        <dbReference type="EMBL" id="PON54717.1"/>
    </source>
</evidence>
<accession>A0A2P5C0Z0</accession>
<proteinExistence type="predicted"/>
<feature type="non-terminal residue" evidence="2">
    <location>
        <position position="1"/>
    </location>
</feature>
<dbReference type="Proteomes" id="UP000237105">
    <property type="component" value="Unassembled WGS sequence"/>
</dbReference>
<keyword evidence="3" id="KW-1185">Reference proteome</keyword>